<dbReference type="Proteomes" id="UP000276133">
    <property type="component" value="Unassembled WGS sequence"/>
</dbReference>
<evidence type="ECO:0000313" key="1">
    <source>
        <dbReference type="EMBL" id="RNA03901.1"/>
    </source>
</evidence>
<feature type="non-terminal residue" evidence="1">
    <location>
        <position position="1"/>
    </location>
</feature>
<dbReference type="AlphaFoldDB" id="A0A3M7PYV3"/>
<proteinExistence type="predicted"/>
<accession>A0A3M7PYV3</accession>
<reference evidence="1 2" key="1">
    <citation type="journal article" date="2018" name="Sci. Rep.">
        <title>Genomic signatures of local adaptation to the degree of environmental predictability in rotifers.</title>
        <authorList>
            <person name="Franch-Gras L."/>
            <person name="Hahn C."/>
            <person name="Garcia-Roger E.M."/>
            <person name="Carmona M.J."/>
            <person name="Serra M."/>
            <person name="Gomez A."/>
        </authorList>
    </citation>
    <scope>NUCLEOTIDE SEQUENCE [LARGE SCALE GENOMIC DNA]</scope>
    <source>
        <strain evidence="1">HYR1</strain>
    </source>
</reference>
<name>A0A3M7PYV3_BRAPC</name>
<sequence length="157" mass="18321">TLCNETPLAFVHILKESETDISLHTRIRIFQLFDNENVKLRVPKYLFPVTTEIKYCPLVKYVPFPVNFILKDLKKNFREICRVFQSKRKCIIGNSNKMHYGFCMTIINEQKSTQRLAWTLISLKGPFISHDCGLINFLPFPGVILAKKISLLLQLKF</sequence>
<protein>
    <submittedName>
        <fullName evidence="1">Uncharacterized protein</fullName>
    </submittedName>
</protein>
<keyword evidence="2" id="KW-1185">Reference proteome</keyword>
<dbReference type="EMBL" id="REGN01008306">
    <property type="protein sequence ID" value="RNA03901.1"/>
    <property type="molecule type" value="Genomic_DNA"/>
</dbReference>
<gene>
    <name evidence="1" type="ORF">BpHYR1_054407</name>
</gene>
<evidence type="ECO:0000313" key="2">
    <source>
        <dbReference type="Proteomes" id="UP000276133"/>
    </source>
</evidence>
<organism evidence="1 2">
    <name type="scientific">Brachionus plicatilis</name>
    <name type="common">Marine rotifer</name>
    <name type="synonym">Brachionus muelleri</name>
    <dbReference type="NCBI Taxonomy" id="10195"/>
    <lineage>
        <taxon>Eukaryota</taxon>
        <taxon>Metazoa</taxon>
        <taxon>Spiralia</taxon>
        <taxon>Gnathifera</taxon>
        <taxon>Rotifera</taxon>
        <taxon>Eurotatoria</taxon>
        <taxon>Monogononta</taxon>
        <taxon>Pseudotrocha</taxon>
        <taxon>Ploima</taxon>
        <taxon>Brachionidae</taxon>
        <taxon>Brachionus</taxon>
    </lineage>
</organism>
<comment type="caution">
    <text evidence="1">The sequence shown here is derived from an EMBL/GenBank/DDBJ whole genome shotgun (WGS) entry which is preliminary data.</text>
</comment>